<evidence type="ECO:0000259" key="1">
    <source>
        <dbReference type="Pfam" id="PF14961"/>
    </source>
</evidence>
<reference evidence="4" key="2">
    <citation type="submission" date="2024-06" db="UniProtKB">
        <authorList>
            <consortium name="EnsemblMetazoa"/>
        </authorList>
    </citation>
    <scope>IDENTIFICATION</scope>
</reference>
<dbReference type="InterPro" id="IPR035969">
    <property type="entry name" value="Rab-GAP_TBC_sf"/>
</dbReference>
<dbReference type="AlphaFoldDB" id="A0AAN0IXG6"/>
<protein>
    <recommendedName>
        <fullName evidence="6">Rab-GAP TBC domain-containing protein</fullName>
    </recommendedName>
</protein>
<dbReference type="Pfam" id="PF14961">
    <property type="entry name" value="BROMI"/>
    <property type="match status" value="1"/>
</dbReference>
<dbReference type="Proteomes" id="UP000007879">
    <property type="component" value="Unassembled WGS sequence"/>
</dbReference>
<dbReference type="RefSeq" id="XP_019849143.1">
    <property type="nucleotide sequence ID" value="XM_019993584.1"/>
</dbReference>
<evidence type="ECO:0000259" key="3">
    <source>
        <dbReference type="Pfam" id="PF23440"/>
    </source>
</evidence>
<dbReference type="Gene3D" id="1.10.472.80">
    <property type="entry name" value="Ypt/Rab-GAP domain of gyp1p, domain 3"/>
    <property type="match status" value="1"/>
</dbReference>
<keyword evidence="5" id="KW-1185">Reference proteome</keyword>
<dbReference type="InterPro" id="IPR032735">
    <property type="entry name" value="BROMI_M"/>
</dbReference>
<evidence type="ECO:0000313" key="4">
    <source>
        <dbReference type="EnsemblMetazoa" id="XP_019849143.1"/>
    </source>
</evidence>
<name>A0AAN0IXG6_AMPQE</name>
<dbReference type="GeneID" id="100631477"/>
<dbReference type="Pfam" id="PF23440">
    <property type="entry name" value="BROMI_C"/>
    <property type="match status" value="2"/>
</dbReference>
<dbReference type="EnsemblMetazoa" id="XM_019993584.1">
    <property type="protein sequence ID" value="XP_019849143.1"/>
    <property type="gene ID" value="LOC100631477"/>
</dbReference>
<dbReference type="KEGG" id="aqu:100631477"/>
<sequence length="869" mass="97465">MATGVDLQKAVRQLISSVTSPPSGSQSKVLSLEDAVANLETTDENFHSYDLVKYVHGQIESVVDPLIDERLKKHGGLSHGEEHDIVALITDDILTSPEYTELCQSTVCEVKDSVDLLLHSDIPDSNDLSSNATSLSGGSSRTQYYPLDDSDTSELSSLKETGLFFIPHDHLIDITDQLKPNRTNEVRLGALQQLHQFPPGDLPQCDTWSSLSSSLEDCIMSDCNSLADSSLKLLSRMFDSTTSYKAREVYRILLCGLVTYFRGPGKANIETGLDPSTETNTKLLQRRRYIEDKLIDNLLNFAGTPKGIELLEGSGLIGECINHMRRRYQLKLQVSQCEKFGYGYMVSEVASTSTGITHLINSGYVCDLVDDLWVLLNGSMSCDVDVIKRDPFDPADRVMYKSIINILNVISSYPAFHKSLLSKAPPKTASTDVVTVSGLLEALVFKYGGTEEPMTAVRNNNDAHLCGLRIISILTTSLDSFVLLDTQFSLRETIASFQHACRLENNEYIIDACSVERNRLLVSSSCIGGPKERLLPPHTLTTISDVYEYPFYVRLKEKVPDCYTLKVSYSHHKLALNIKPSATINDLKSCYMKHLKQHTTLSTKDVSTLLVQSLASLDQTLPQVAEEKASGVVSPSSGQDVVLNLMLNYSKHIGLSNISKDSLWQILQKFNSFTTTPSQNSADWFVVIVSLILLQSHDQSCDTVRQFLRRFSSSATSLYVWRQRENLKPLLNFDTSKIHTFILHYIEFIIQAELPLVYSAFRLSGYTPSQVCQDWLGQCFLNYLDWPEICLYLINCILLGADYQVYFCVAIFKHLEASILKSCQEHTLLIFLKEEPLRGFTTKQSLSFMSQLELKYRSNMLKDLQTVQP</sequence>
<accession>A0AAN0IXG6</accession>
<proteinExistence type="predicted"/>
<reference evidence="5" key="1">
    <citation type="journal article" date="2010" name="Nature">
        <title>The Amphimedon queenslandica genome and the evolution of animal complexity.</title>
        <authorList>
            <person name="Srivastava M."/>
            <person name="Simakov O."/>
            <person name="Chapman J."/>
            <person name="Fahey B."/>
            <person name="Gauthier M.E."/>
            <person name="Mitros T."/>
            <person name="Richards G.S."/>
            <person name="Conaco C."/>
            <person name="Dacre M."/>
            <person name="Hellsten U."/>
            <person name="Larroux C."/>
            <person name="Putnam N.H."/>
            <person name="Stanke M."/>
            <person name="Adamska M."/>
            <person name="Darling A."/>
            <person name="Degnan S.M."/>
            <person name="Oakley T.H."/>
            <person name="Plachetzki D.C."/>
            <person name="Zhai Y."/>
            <person name="Adamski M."/>
            <person name="Calcino A."/>
            <person name="Cummins S.F."/>
            <person name="Goodstein D.M."/>
            <person name="Harris C."/>
            <person name="Jackson D.J."/>
            <person name="Leys S.P."/>
            <person name="Shu S."/>
            <person name="Woodcroft B.J."/>
            <person name="Vervoort M."/>
            <person name="Kosik K.S."/>
            <person name="Manning G."/>
            <person name="Degnan B.M."/>
            <person name="Rokhsar D.S."/>
        </authorList>
    </citation>
    <scope>NUCLEOTIDE SEQUENCE [LARGE SCALE GENOMIC DNA]</scope>
</reference>
<evidence type="ECO:0000259" key="2">
    <source>
        <dbReference type="Pfam" id="PF23431"/>
    </source>
</evidence>
<dbReference type="InterPro" id="IPR055391">
    <property type="entry name" value="BROMI_N"/>
</dbReference>
<organism evidence="4 5">
    <name type="scientific">Amphimedon queenslandica</name>
    <name type="common">Sponge</name>
    <dbReference type="NCBI Taxonomy" id="400682"/>
    <lineage>
        <taxon>Eukaryota</taxon>
        <taxon>Metazoa</taxon>
        <taxon>Porifera</taxon>
        <taxon>Demospongiae</taxon>
        <taxon>Heteroscleromorpha</taxon>
        <taxon>Haplosclerida</taxon>
        <taxon>Niphatidae</taxon>
        <taxon>Amphimedon</taxon>
    </lineage>
</organism>
<feature type="domain" description="BROMI C-terminal Rab TBC-like" evidence="3">
    <location>
        <begin position="676"/>
        <end position="866"/>
    </location>
</feature>
<dbReference type="Pfam" id="PF23431">
    <property type="entry name" value="BROMI_N"/>
    <property type="match status" value="1"/>
</dbReference>
<evidence type="ECO:0000313" key="5">
    <source>
        <dbReference type="Proteomes" id="UP000007879"/>
    </source>
</evidence>
<feature type="domain" description="BROMI N-terminal" evidence="2">
    <location>
        <begin position="7"/>
        <end position="117"/>
    </location>
</feature>
<dbReference type="SUPFAM" id="SSF47923">
    <property type="entry name" value="Ypt/Rab-GAP domain of gyp1p"/>
    <property type="match status" value="1"/>
</dbReference>
<dbReference type="InterPro" id="IPR055392">
    <property type="entry name" value="BROMI_C"/>
</dbReference>
<feature type="domain" description="BROMI C-terminal Rab TBC-like" evidence="3">
    <location>
        <begin position="475"/>
        <end position="599"/>
    </location>
</feature>
<feature type="domain" description="BROMI middle region" evidence="1">
    <location>
        <begin position="291"/>
        <end position="426"/>
    </location>
</feature>
<evidence type="ECO:0008006" key="6">
    <source>
        <dbReference type="Google" id="ProtNLM"/>
    </source>
</evidence>